<evidence type="ECO:0000313" key="2">
    <source>
        <dbReference type="EMBL" id="CAD7234308.1"/>
    </source>
</evidence>
<protein>
    <submittedName>
        <fullName evidence="2">Uncharacterized protein</fullName>
    </submittedName>
</protein>
<dbReference type="EMBL" id="OB668311">
    <property type="protein sequence ID" value="CAD7234308.1"/>
    <property type="molecule type" value="Genomic_DNA"/>
</dbReference>
<dbReference type="AlphaFoldDB" id="A0A7R8WPC0"/>
<evidence type="ECO:0000256" key="1">
    <source>
        <dbReference type="SAM" id="MobiDB-lite"/>
    </source>
</evidence>
<feature type="compositionally biased region" description="Low complexity" evidence="1">
    <location>
        <begin position="104"/>
        <end position="116"/>
    </location>
</feature>
<reference evidence="2" key="1">
    <citation type="submission" date="2020-11" db="EMBL/GenBank/DDBJ databases">
        <authorList>
            <person name="Tran Van P."/>
        </authorList>
    </citation>
    <scope>NUCLEOTIDE SEQUENCE</scope>
</reference>
<feature type="region of interest" description="Disordered" evidence="1">
    <location>
        <begin position="78"/>
        <end position="119"/>
    </location>
</feature>
<name>A0A7R8WPC0_9CRUS</name>
<proteinExistence type="predicted"/>
<feature type="region of interest" description="Disordered" evidence="1">
    <location>
        <begin position="1"/>
        <end position="49"/>
    </location>
</feature>
<accession>A0A7R8WPC0</accession>
<feature type="compositionally biased region" description="Low complexity" evidence="1">
    <location>
        <begin position="38"/>
        <end position="49"/>
    </location>
</feature>
<gene>
    <name evidence="2" type="ORF">CTOB1V02_LOCUS12124</name>
</gene>
<organism evidence="2">
    <name type="scientific">Cyprideis torosa</name>
    <dbReference type="NCBI Taxonomy" id="163714"/>
    <lineage>
        <taxon>Eukaryota</taxon>
        <taxon>Metazoa</taxon>
        <taxon>Ecdysozoa</taxon>
        <taxon>Arthropoda</taxon>
        <taxon>Crustacea</taxon>
        <taxon>Oligostraca</taxon>
        <taxon>Ostracoda</taxon>
        <taxon>Podocopa</taxon>
        <taxon>Podocopida</taxon>
        <taxon>Cytherocopina</taxon>
        <taxon>Cytheroidea</taxon>
        <taxon>Cytherideidae</taxon>
        <taxon>Cyprideis</taxon>
    </lineage>
</organism>
<feature type="compositionally biased region" description="Basic and acidic residues" evidence="1">
    <location>
        <begin position="80"/>
        <end position="91"/>
    </location>
</feature>
<feature type="compositionally biased region" description="Low complexity" evidence="1">
    <location>
        <begin position="8"/>
        <end position="19"/>
    </location>
</feature>
<sequence>MDVLPVASGSVGSGSIVSGELDKENVTKPGKWTGDAEGSSSRMRSSGAAHLRLPAPAETSVSFNGVLALYPPLLLKSPTVHHDKGGKKREAGAVLSNALSTVEGGSKSSNSKQGSSALPENFKVPLDRIYAGTQEFSLEELRALRYPVVYNPRPPAVNERE</sequence>